<evidence type="ECO:0000256" key="1">
    <source>
        <dbReference type="SAM" id="MobiDB-lite"/>
    </source>
</evidence>
<organism evidence="2 3">
    <name type="scientific">Brassica campestris</name>
    <name type="common">Field mustard</name>
    <dbReference type="NCBI Taxonomy" id="3711"/>
    <lineage>
        <taxon>Eukaryota</taxon>
        <taxon>Viridiplantae</taxon>
        <taxon>Streptophyta</taxon>
        <taxon>Embryophyta</taxon>
        <taxon>Tracheophyta</taxon>
        <taxon>Spermatophyta</taxon>
        <taxon>Magnoliopsida</taxon>
        <taxon>eudicotyledons</taxon>
        <taxon>Gunneridae</taxon>
        <taxon>Pentapetalae</taxon>
        <taxon>rosids</taxon>
        <taxon>malvids</taxon>
        <taxon>Brassicales</taxon>
        <taxon>Brassicaceae</taxon>
        <taxon>Brassiceae</taxon>
        <taxon>Brassica</taxon>
    </lineage>
</organism>
<evidence type="ECO:0000313" key="2">
    <source>
        <dbReference type="EMBL" id="CAG7909702.1"/>
    </source>
</evidence>
<protein>
    <submittedName>
        <fullName evidence="2">Uncharacterized protein</fullName>
    </submittedName>
</protein>
<proteinExistence type="predicted"/>
<feature type="region of interest" description="Disordered" evidence="1">
    <location>
        <begin position="1"/>
        <end position="21"/>
    </location>
</feature>
<dbReference type="Proteomes" id="UP000694005">
    <property type="component" value="Chromosome A10"/>
</dbReference>
<reference evidence="2 3" key="1">
    <citation type="submission" date="2021-07" db="EMBL/GenBank/DDBJ databases">
        <authorList>
            <consortium name="Genoscope - CEA"/>
            <person name="William W."/>
        </authorList>
    </citation>
    <scope>NUCLEOTIDE SEQUENCE [LARGE SCALE GENOMIC DNA]</scope>
</reference>
<gene>
    <name evidence="2" type="ORF">BRAPAZ1V2_A10P09480.2</name>
</gene>
<accession>A0A8D9MGU6</accession>
<dbReference type="EMBL" id="LS974626">
    <property type="protein sequence ID" value="CAG7909702.1"/>
    <property type="molecule type" value="Genomic_DNA"/>
</dbReference>
<dbReference type="Gramene" id="A10p09480.2_BraZ1">
    <property type="protein sequence ID" value="A10p09480.2_BraZ1.CDS"/>
    <property type="gene ID" value="A10g09480.2_BraZ1"/>
</dbReference>
<evidence type="ECO:0000313" key="3">
    <source>
        <dbReference type="Proteomes" id="UP000694005"/>
    </source>
</evidence>
<sequence length="149" mass="16779">MRKCRSENHERNRGAQTKEEANYSNRLRCAEPVFGITEIAPHIQLVSAATEKSYSRAPPGVLKVAERKKFEKLVVPKQKPTTSCLLPENLHAAGSEKHTRCRTHAPHNLKCLRIDFVSIAACVVQRVCVACVRLHILDQWFSEAQLALP</sequence>
<dbReference type="AlphaFoldDB" id="A0A8D9MGU6"/>
<name>A0A8D9MGU6_BRACM</name>